<dbReference type="STRING" id="500637.PROVRUST_05315"/>
<dbReference type="NCBIfam" id="TIGR03384">
    <property type="entry name" value="betaine_BetI"/>
    <property type="match status" value="1"/>
</dbReference>
<evidence type="ECO:0000259" key="9">
    <source>
        <dbReference type="PROSITE" id="PS50977"/>
    </source>
</evidence>
<dbReference type="Pfam" id="PF00440">
    <property type="entry name" value="TetR_N"/>
    <property type="match status" value="1"/>
</dbReference>
<keyword evidence="4 7" id="KW-0238">DNA-binding</keyword>
<dbReference type="UniPathway" id="UPA00529"/>
<protein>
    <recommendedName>
        <fullName evidence="7">HTH-type transcriptional regulator BetI</fullName>
    </recommendedName>
</protein>
<dbReference type="EMBL" id="ABXV02000013">
    <property type="protein sequence ID" value="EFB73227.1"/>
    <property type="molecule type" value="Genomic_DNA"/>
</dbReference>
<dbReference type="InterPro" id="IPR001647">
    <property type="entry name" value="HTH_TetR"/>
</dbReference>
<organism evidence="10 11">
    <name type="scientific">Providencia rustigianii DSM 4541</name>
    <dbReference type="NCBI Taxonomy" id="500637"/>
    <lineage>
        <taxon>Bacteria</taxon>
        <taxon>Pseudomonadati</taxon>
        <taxon>Pseudomonadota</taxon>
        <taxon>Gammaproteobacteria</taxon>
        <taxon>Enterobacterales</taxon>
        <taxon>Morganellaceae</taxon>
        <taxon>Providencia</taxon>
    </lineage>
</organism>
<comment type="function">
    <text evidence="7">Repressor involved in choline regulation of the bet genes.</text>
</comment>
<evidence type="ECO:0000256" key="3">
    <source>
        <dbReference type="ARBA" id="ARBA00023015"/>
    </source>
</evidence>
<dbReference type="SUPFAM" id="SSF46689">
    <property type="entry name" value="Homeodomain-like"/>
    <property type="match status" value="1"/>
</dbReference>
<evidence type="ECO:0000313" key="10">
    <source>
        <dbReference type="EMBL" id="EFB73227.1"/>
    </source>
</evidence>
<dbReference type="Gene3D" id="1.10.357.10">
    <property type="entry name" value="Tetracycline Repressor, domain 2"/>
    <property type="match status" value="1"/>
</dbReference>
<comment type="function">
    <text evidence="6">Repressor involved in the biosynthesis of the osmoprotectant glycine betaine. It represses transcription of the choline transporter BetT and the genes of BetAB involved in the synthesis of glycine betaine.</text>
</comment>
<evidence type="ECO:0000256" key="7">
    <source>
        <dbReference type="HAMAP-Rule" id="MF_00768"/>
    </source>
</evidence>
<evidence type="ECO:0000256" key="5">
    <source>
        <dbReference type="ARBA" id="ARBA00023163"/>
    </source>
</evidence>
<feature type="DNA-binding region" description="H-T-H motif" evidence="7 8">
    <location>
        <begin position="42"/>
        <end position="61"/>
    </location>
</feature>
<evidence type="ECO:0000256" key="8">
    <source>
        <dbReference type="PROSITE-ProRule" id="PRU00335"/>
    </source>
</evidence>
<evidence type="ECO:0000313" key="11">
    <source>
        <dbReference type="Proteomes" id="UP000005512"/>
    </source>
</evidence>
<dbReference type="GO" id="GO:0003677">
    <property type="term" value="F:DNA binding"/>
    <property type="evidence" value="ECO:0007669"/>
    <property type="project" value="UniProtKB-UniRule"/>
</dbReference>
<dbReference type="Proteomes" id="UP000005512">
    <property type="component" value="Unassembled WGS sequence"/>
</dbReference>
<dbReference type="GO" id="GO:0003700">
    <property type="term" value="F:DNA-binding transcription factor activity"/>
    <property type="evidence" value="ECO:0007669"/>
    <property type="project" value="UniProtKB-UniRule"/>
</dbReference>
<evidence type="ECO:0000256" key="6">
    <source>
        <dbReference type="ARBA" id="ARBA00024936"/>
    </source>
</evidence>
<dbReference type="InterPro" id="IPR017757">
    <property type="entry name" value="Tscrpt_rep_BetI"/>
</dbReference>
<dbReference type="InterPro" id="IPR036271">
    <property type="entry name" value="Tet_transcr_reg_TetR-rel_C_sf"/>
</dbReference>
<dbReference type="HAMAP" id="MF_00768">
    <property type="entry name" value="HTH_type_BetI"/>
    <property type="match status" value="1"/>
</dbReference>
<dbReference type="InterPro" id="IPR009057">
    <property type="entry name" value="Homeodomain-like_sf"/>
</dbReference>
<dbReference type="PRINTS" id="PR00455">
    <property type="entry name" value="HTHTETR"/>
</dbReference>
<dbReference type="HOGENOM" id="CLU_069356_15_4_6"/>
<keyword evidence="3 7" id="KW-0805">Transcription regulation</keyword>
<dbReference type="AlphaFoldDB" id="D1NZG1"/>
<keyword evidence="5 7" id="KW-0804">Transcription</keyword>
<dbReference type="NCBIfam" id="NF001978">
    <property type="entry name" value="PRK00767.1"/>
    <property type="match status" value="1"/>
</dbReference>
<gene>
    <name evidence="7 10" type="primary">betI</name>
    <name evidence="10" type="ORF">PROVRUST_05315</name>
</gene>
<accession>D1NZG1</accession>
<comment type="pathway">
    <text evidence="1 7">Amine and polyamine biosynthesis; betaine biosynthesis via choline pathway [regulation].</text>
</comment>
<dbReference type="Pfam" id="PF13977">
    <property type="entry name" value="TetR_C_6"/>
    <property type="match status" value="1"/>
</dbReference>
<dbReference type="GO" id="GO:0019285">
    <property type="term" value="P:glycine betaine biosynthetic process from choline"/>
    <property type="evidence" value="ECO:0007669"/>
    <property type="project" value="UniProtKB-UniRule"/>
</dbReference>
<dbReference type="GO" id="GO:0045892">
    <property type="term" value="P:negative regulation of DNA-templated transcription"/>
    <property type="evidence" value="ECO:0007669"/>
    <property type="project" value="UniProtKB-UniRule"/>
</dbReference>
<comment type="caution">
    <text evidence="10">The sequence shown here is derived from an EMBL/GenBank/DDBJ whole genome shotgun (WGS) entry which is preliminary data.</text>
</comment>
<keyword evidence="11" id="KW-1185">Reference proteome</keyword>
<proteinExistence type="inferred from homology"/>
<feature type="domain" description="HTH tetR-type" evidence="9">
    <location>
        <begin position="19"/>
        <end position="79"/>
    </location>
</feature>
<dbReference type="PROSITE" id="PS50977">
    <property type="entry name" value="HTH_TETR_2"/>
    <property type="match status" value="1"/>
</dbReference>
<dbReference type="InterPro" id="IPR039538">
    <property type="entry name" value="BetI_C"/>
</dbReference>
<evidence type="ECO:0000256" key="1">
    <source>
        <dbReference type="ARBA" id="ARBA00004719"/>
    </source>
</evidence>
<dbReference type="SUPFAM" id="SSF48498">
    <property type="entry name" value="Tetracyclin repressor-like, C-terminal domain"/>
    <property type="match status" value="1"/>
</dbReference>
<name>D1NZG1_9GAMM</name>
<evidence type="ECO:0000256" key="4">
    <source>
        <dbReference type="ARBA" id="ARBA00023125"/>
    </source>
</evidence>
<dbReference type="eggNOG" id="COG1309">
    <property type="taxonomic scope" value="Bacteria"/>
</dbReference>
<reference evidence="10" key="1">
    <citation type="submission" date="2009-12" db="EMBL/GenBank/DDBJ databases">
        <authorList>
            <person name="Weinstock G."/>
            <person name="Sodergren E."/>
            <person name="Clifton S."/>
            <person name="Fulton L."/>
            <person name="Fulton B."/>
            <person name="Courtney L."/>
            <person name="Fronick C."/>
            <person name="Harrison M."/>
            <person name="Strong C."/>
            <person name="Farmer C."/>
            <person name="Delahaunty K."/>
            <person name="Markovic C."/>
            <person name="Hall O."/>
            <person name="Minx P."/>
            <person name="Tomlinson C."/>
            <person name="Mitreva M."/>
            <person name="Nelson J."/>
            <person name="Hou S."/>
            <person name="Wollam A."/>
            <person name="Pepin K.H."/>
            <person name="Johnson M."/>
            <person name="Bhonagiri V."/>
            <person name="Nash W.E."/>
            <person name="Warren W."/>
            <person name="Chinwalla A."/>
            <person name="Mardis E.R."/>
            <person name="Wilson R.K."/>
        </authorList>
    </citation>
    <scope>NUCLEOTIDE SEQUENCE [LARGE SCALE GENOMIC DNA]</scope>
    <source>
        <strain evidence="10">DSM 4541</strain>
    </source>
</reference>
<sequence>MGSVVFLGPHAMPKIGIQSIRKQQLIQATLAVINEVGMQEASFVLIARKAGVSTGIISHYFRDKNGLLEATMRHIQYQLGFGIAMRLRMLTGEDPKRRIQAIVEGNFDPIQISDAAMKTWLAFWASSMHQPNLNRLQHVNDRRLYSNLSYEFGRVLNKSDARRAAKGLAALIDGLWLRSALSREVFPVEEALSITNEYIDMQLNRAGDKTT</sequence>
<evidence type="ECO:0000256" key="2">
    <source>
        <dbReference type="ARBA" id="ARBA00022491"/>
    </source>
</evidence>
<keyword evidence="2 7" id="KW-0678">Repressor</keyword>